<evidence type="ECO:0000259" key="3">
    <source>
        <dbReference type="Pfam" id="PF13356"/>
    </source>
</evidence>
<keyword evidence="4" id="KW-0238">DNA-binding</keyword>
<dbReference type="EMBL" id="JAMQGP010000007">
    <property type="protein sequence ID" value="MCM2680745.1"/>
    <property type="molecule type" value="Genomic_DNA"/>
</dbReference>
<dbReference type="InterPro" id="IPR038488">
    <property type="entry name" value="Integrase_DNA-bd_sf"/>
</dbReference>
<gene>
    <name evidence="4" type="ORF">NAF29_13845</name>
</gene>
<dbReference type="Pfam" id="PF13356">
    <property type="entry name" value="Arm-DNA-bind_3"/>
    <property type="match status" value="1"/>
</dbReference>
<feature type="domain" description="Integrase DNA-binding" evidence="3">
    <location>
        <begin position="8"/>
        <end position="79"/>
    </location>
</feature>
<dbReference type="InterPro" id="IPR050808">
    <property type="entry name" value="Phage_Integrase"/>
</dbReference>
<evidence type="ECO:0000256" key="2">
    <source>
        <dbReference type="ARBA" id="ARBA00022908"/>
    </source>
</evidence>
<dbReference type="PANTHER" id="PTHR30629">
    <property type="entry name" value="PROPHAGE INTEGRASE"/>
    <property type="match status" value="1"/>
</dbReference>
<protein>
    <submittedName>
        <fullName evidence="4">Integrase arm-type DNA-binding domain-containing protein</fullName>
    </submittedName>
</protein>
<dbReference type="RefSeq" id="WP_251262229.1">
    <property type="nucleotide sequence ID" value="NZ_JAMQGP010000007.1"/>
</dbReference>
<keyword evidence="5" id="KW-1185">Reference proteome</keyword>
<dbReference type="PANTHER" id="PTHR30629:SF6">
    <property type="entry name" value="PROPHAGE INTEGRASE INTA-RELATED"/>
    <property type="match status" value="1"/>
</dbReference>
<comment type="caution">
    <text evidence="4">The sequence shown here is derived from an EMBL/GenBank/DDBJ whole genome shotgun (WGS) entry which is preliminary data.</text>
</comment>
<sequence>MAHATSRLSDSQVKHAKPKQSEYCLADGGGLNLRVLAIGTKTWLLNYQRPGTKKRTNISLGPYPEVTLAAARDLRLEAR</sequence>
<dbReference type="GO" id="GO:0015074">
    <property type="term" value="P:DNA integration"/>
    <property type="evidence" value="ECO:0007669"/>
    <property type="project" value="UniProtKB-KW"/>
</dbReference>
<dbReference type="InterPro" id="IPR025166">
    <property type="entry name" value="Integrase_DNA_bind_dom"/>
</dbReference>
<dbReference type="Proteomes" id="UP001165393">
    <property type="component" value="Unassembled WGS sequence"/>
</dbReference>
<reference evidence="4 5" key="1">
    <citation type="journal article" date="2013" name="Antonie Van Leeuwenhoek">
        <title>Echinimonas agarilytica gen. nov., sp. nov., a new gammaproteobacterium isolated from the sea urchin Strongylocentrotus intermedius.</title>
        <authorList>
            <person name="Nedashkovskaya O.I."/>
            <person name="Stenkova A.M."/>
            <person name="Zhukova N.V."/>
            <person name="Van Trappen S."/>
            <person name="Lee J.S."/>
            <person name="Kim S.B."/>
        </authorList>
    </citation>
    <scope>NUCLEOTIDE SEQUENCE [LARGE SCALE GENOMIC DNA]</scope>
    <source>
        <strain evidence="4 5">KMM 6351</strain>
    </source>
</reference>
<evidence type="ECO:0000256" key="1">
    <source>
        <dbReference type="ARBA" id="ARBA00008857"/>
    </source>
</evidence>
<proteinExistence type="inferred from homology"/>
<keyword evidence="2" id="KW-0229">DNA integration</keyword>
<dbReference type="GO" id="GO:0003677">
    <property type="term" value="F:DNA binding"/>
    <property type="evidence" value="ECO:0007669"/>
    <property type="project" value="UniProtKB-KW"/>
</dbReference>
<organism evidence="4 5">
    <name type="scientific">Echinimonas agarilytica</name>
    <dbReference type="NCBI Taxonomy" id="1215918"/>
    <lineage>
        <taxon>Bacteria</taxon>
        <taxon>Pseudomonadati</taxon>
        <taxon>Pseudomonadota</taxon>
        <taxon>Gammaproteobacteria</taxon>
        <taxon>Alteromonadales</taxon>
        <taxon>Echinimonadaceae</taxon>
        <taxon>Echinimonas</taxon>
    </lineage>
</organism>
<dbReference type="Gene3D" id="3.30.160.390">
    <property type="entry name" value="Integrase, DNA-binding domain"/>
    <property type="match status" value="1"/>
</dbReference>
<evidence type="ECO:0000313" key="4">
    <source>
        <dbReference type="EMBL" id="MCM2680745.1"/>
    </source>
</evidence>
<name>A0AA41W7Q1_9GAMM</name>
<comment type="similarity">
    <text evidence="1">Belongs to the 'phage' integrase family.</text>
</comment>
<dbReference type="AlphaFoldDB" id="A0AA41W7Q1"/>
<accession>A0AA41W7Q1</accession>
<evidence type="ECO:0000313" key="5">
    <source>
        <dbReference type="Proteomes" id="UP001165393"/>
    </source>
</evidence>